<feature type="region of interest" description="Disordered" evidence="3">
    <location>
        <begin position="1094"/>
        <end position="1128"/>
    </location>
</feature>
<dbReference type="GeneID" id="112293420"/>
<dbReference type="PANTHER" id="PTHR32054">
    <property type="entry name" value="HEAVY CHAIN, PUTATIVE, EXPRESSED-RELATED-RELATED"/>
    <property type="match status" value="1"/>
</dbReference>
<reference evidence="4 5" key="2">
    <citation type="journal article" date="2018" name="Plant J.">
        <title>The Physcomitrella patens chromosome-scale assembly reveals moss genome structure and evolution.</title>
        <authorList>
            <person name="Lang D."/>
            <person name="Ullrich K.K."/>
            <person name="Murat F."/>
            <person name="Fuchs J."/>
            <person name="Jenkins J."/>
            <person name="Haas F.B."/>
            <person name="Piednoel M."/>
            <person name="Gundlach H."/>
            <person name="Van Bel M."/>
            <person name="Meyberg R."/>
            <person name="Vives C."/>
            <person name="Morata J."/>
            <person name="Symeonidi A."/>
            <person name="Hiss M."/>
            <person name="Muchero W."/>
            <person name="Kamisugi Y."/>
            <person name="Saleh O."/>
            <person name="Blanc G."/>
            <person name="Decker E.L."/>
            <person name="van Gessel N."/>
            <person name="Grimwood J."/>
            <person name="Hayes R.D."/>
            <person name="Graham S.W."/>
            <person name="Gunter L.E."/>
            <person name="McDaniel S.F."/>
            <person name="Hoernstein S.N.W."/>
            <person name="Larsson A."/>
            <person name="Li F.W."/>
            <person name="Perroud P.F."/>
            <person name="Phillips J."/>
            <person name="Ranjan P."/>
            <person name="Rokshar D.S."/>
            <person name="Rothfels C.J."/>
            <person name="Schneider L."/>
            <person name="Shu S."/>
            <person name="Stevenson D.W."/>
            <person name="Thummler F."/>
            <person name="Tillich M."/>
            <person name="Villarreal Aguilar J.C."/>
            <person name="Widiez T."/>
            <person name="Wong G.K."/>
            <person name="Wymore A."/>
            <person name="Zhang Y."/>
            <person name="Zimmer A.D."/>
            <person name="Quatrano R.S."/>
            <person name="Mayer K.F.X."/>
            <person name="Goodstein D."/>
            <person name="Casacuberta J.M."/>
            <person name="Vandepoele K."/>
            <person name="Reski R."/>
            <person name="Cuming A.C."/>
            <person name="Tuskan G.A."/>
            <person name="Maumus F."/>
            <person name="Salse J."/>
            <person name="Schmutz J."/>
            <person name="Rensing S.A."/>
        </authorList>
    </citation>
    <scope>NUCLEOTIDE SEQUENCE [LARGE SCALE GENOMIC DNA]</scope>
    <source>
        <strain evidence="4 5">cv. Gransden 2004</strain>
    </source>
</reference>
<feature type="coiled-coil region" evidence="2">
    <location>
        <begin position="363"/>
        <end position="390"/>
    </location>
</feature>
<proteinExistence type="inferred from homology"/>
<dbReference type="EMBL" id="ABEU02000016">
    <property type="status" value="NOT_ANNOTATED_CDS"/>
    <property type="molecule type" value="Genomic_DNA"/>
</dbReference>
<gene>
    <name evidence="4" type="primary">LOC112293420</name>
</gene>
<feature type="region of interest" description="Disordered" evidence="3">
    <location>
        <begin position="1029"/>
        <end position="1077"/>
    </location>
</feature>
<reference evidence="4" key="3">
    <citation type="submission" date="2020-12" db="UniProtKB">
        <authorList>
            <consortium name="EnsemblPlants"/>
        </authorList>
    </citation>
    <scope>IDENTIFICATION</scope>
</reference>
<dbReference type="RefSeq" id="XP_024398564.1">
    <property type="nucleotide sequence ID" value="XM_024542796.2"/>
</dbReference>
<keyword evidence="5" id="KW-1185">Reference proteome</keyword>
<evidence type="ECO:0000256" key="2">
    <source>
        <dbReference type="SAM" id="Coils"/>
    </source>
</evidence>
<feature type="compositionally biased region" description="Polar residues" evidence="3">
    <location>
        <begin position="422"/>
        <end position="438"/>
    </location>
</feature>
<dbReference type="EnsemblPlants" id="Pp3c16_8610V3.4">
    <property type="protein sequence ID" value="Pp3c16_8610V3.4"/>
    <property type="gene ID" value="Pp3c16_8610"/>
</dbReference>
<feature type="coiled-coil region" evidence="2">
    <location>
        <begin position="789"/>
        <end position="818"/>
    </location>
</feature>
<organism evidence="4 5">
    <name type="scientific">Physcomitrium patens</name>
    <name type="common">Spreading-leaved earth moss</name>
    <name type="synonym">Physcomitrella patens</name>
    <dbReference type="NCBI Taxonomy" id="3218"/>
    <lineage>
        <taxon>Eukaryota</taxon>
        <taxon>Viridiplantae</taxon>
        <taxon>Streptophyta</taxon>
        <taxon>Embryophyta</taxon>
        <taxon>Bryophyta</taxon>
        <taxon>Bryophytina</taxon>
        <taxon>Bryopsida</taxon>
        <taxon>Funariidae</taxon>
        <taxon>Funariales</taxon>
        <taxon>Funariaceae</taxon>
        <taxon>Physcomitrium</taxon>
    </lineage>
</organism>
<dbReference type="Proteomes" id="UP000006727">
    <property type="component" value="Chromosome 16"/>
</dbReference>
<evidence type="ECO:0000256" key="1">
    <source>
        <dbReference type="ARBA" id="ARBA00005485"/>
    </source>
</evidence>
<feature type="compositionally biased region" description="Polar residues" evidence="3">
    <location>
        <begin position="1052"/>
        <end position="1062"/>
    </location>
</feature>
<feature type="coiled-coil region" evidence="2">
    <location>
        <begin position="968"/>
        <end position="1009"/>
    </location>
</feature>
<dbReference type="Pfam" id="PF05701">
    <property type="entry name" value="WEMBL"/>
    <property type="match status" value="1"/>
</dbReference>
<accession>A0A7I4BEF3</accession>
<feature type="coiled-coil region" evidence="2">
    <location>
        <begin position="646"/>
        <end position="705"/>
    </location>
</feature>
<protein>
    <submittedName>
        <fullName evidence="4">Uncharacterized protein</fullName>
    </submittedName>
</protein>
<dbReference type="InterPro" id="IPR008545">
    <property type="entry name" value="Web"/>
</dbReference>
<evidence type="ECO:0000256" key="3">
    <source>
        <dbReference type="SAM" id="MobiDB-lite"/>
    </source>
</evidence>
<evidence type="ECO:0000313" key="4">
    <source>
        <dbReference type="EnsemblPlants" id="Pp3c16_8610V3.4"/>
    </source>
</evidence>
<dbReference type="EnsemblPlants" id="Pp3c16_8610V3.3">
    <property type="protein sequence ID" value="Pp3c16_8610V3.3"/>
    <property type="gene ID" value="Pp3c16_8610"/>
</dbReference>
<feature type="coiled-coil region" evidence="2">
    <location>
        <begin position="450"/>
        <end position="610"/>
    </location>
</feature>
<reference evidence="4 5" key="1">
    <citation type="journal article" date="2008" name="Science">
        <title>The Physcomitrella genome reveals evolutionary insights into the conquest of land by plants.</title>
        <authorList>
            <person name="Rensing S."/>
            <person name="Lang D."/>
            <person name="Zimmer A."/>
            <person name="Terry A."/>
            <person name="Salamov A."/>
            <person name="Shapiro H."/>
            <person name="Nishiyama T."/>
            <person name="Perroud P.-F."/>
            <person name="Lindquist E."/>
            <person name="Kamisugi Y."/>
            <person name="Tanahashi T."/>
            <person name="Sakakibara K."/>
            <person name="Fujita T."/>
            <person name="Oishi K."/>
            <person name="Shin-I T."/>
            <person name="Kuroki Y."/>
            <person name="Toyoda A."/>
            <person name="Suzuki Y."/>
            <person name="Hashimoto A."/>
            <person name="Yamaguchi K."/>
            <person name="Sugano A."/>
            <person name="Kohara Y."/>
            <person name="Fujiyama A."/>
            <person name="Anterola A."/>
            <person name="Aoki S."/>
            <person name="Ashton N."/>
            <person name="Barbazuk W.B."/>
            <person name="Barker E."/>
            <person name="Bennetzen J."/>
            <person name="Bezanilla M."/>
            <person name="Blankenship R."/>
            <person name="Cho S.H."/>
            <person name="Dutcher S."/>
            <person name="Estelle M."/>
            <person name="Fawcett J.A."/>
            <person name="Gundlach H."/>
            <person name="Hanada K."/>
            <person name="Heyl A."/>
            <person name="Hicks K.A."/>
            <person name="Hugh J."/>
            <person name="Lohr M."/>
            <person name="Mayer K."/>
            <person name="Melkozernov A."/>
            <person name="Murata T."/>
            <person name="Nelson D."/>
            <person name="Pils B."/>
            <person name="Prigge M."/>
            <person name="Reiss B."/>
            <person name="Renner T."/>
            <person name="Rombauts S."/>
            <person name="Rushton P."/>
            <person name="Sanderfoot A."/>
            <person name="Schween G."/>
            <person name="Shiu S.-H."/>
            <person name="Stueber K."/>
            <person name="Theodoulou F.L."/>
            <person name="Tu H."/>
            <person name="Van de Peer Y."/>
            <person name="Verrier P.J."/>
            <person name="Waters E."/>
            <person name="Wood A."/>
            <person name="Yang L."/>
            <person name="Cove D."/>
            <person name="Cuming A."/>
            <person name="Hasebe M."/>
            <person name="Lucas S."/>
            <person name="Mishler D.B."/>
            <person name="Reski R."/>
            <person name="Grigoriev I."/>
            <person name="Quatrano R.S."/>
            <person name="Boore J.L."/>
        </authorList>
    </citation>
    <scope>NUCLEOTIDE SEQUENCE [LARGE SCALE GENOMIC DNA]</scope>
    <source>
        <strain evidence="4 5">cv. Gransden 2004</strain>
    </source>
</reference>
<feature type="region of interest" description="Disordered" evidence="3">
    <location>
        <begin position="422"/>
        <end position="448"/>
    </location>
</feature>
<dbReference type="Gramene" id="Pp3c16_8610V3.3">
    <property type="protein sequence ID" value="Pp3c16_8610V3.3"/>
    <property type="gene ID" value="Pp3c16_8610"/>
</dbReference>
<dbReference type="Gramene" id="Pp3c16_8610V3.4">
    <property type="protein sequence ID" value="Pp3c16_8610V3.4"/>
    <property type="gene ID" value="Pp3c16_8610"/>
</dbReference>
<comment type="similarity">
    <text evidence="1">Belongs to the WEB family.</text>
</comment>
<sequence>MAEPKVEVDQSAPFSPVEAADSMVVEKIPEKTQPLSLSHSADSSSLQYAGTYHATNPQVEKPYALENEFSRAHAEINNKQQLPASEAAKTEGMKQSTSLPILAGLDWQHHLDAVLGPQRTALVPSTESSEANTNHGMEIDRLQKELENANSQYLELSAELESARAEMNRLRQGGTAANMHGTELEIAKQEIIRLQAASWSQHGAYSTELARAKDEIVRLQSELRGVKISSTDLSHAKELNSLLLADIEASAIDLTKTNEELRNLRGQYEHSMSEINRLQAQQRSAVAELNGAKDEINKLQTDLTSARSNSAGELLAAREQIEKLRAELDSVQGQSGSSSTELINAKQKILNLEGQLQISSTHLGGYASQLTIAKEEINRLQNELSSLHQLHGKSSSELTVAREQLGTLQLSQESRDISSVRLSNVGNESTGTSQQIENPHSENGIAPIDLSKEREENSRLRDELSAASKQIQELKDEVGRLQADLMVFQFESPELLKSREEIERLRVQIQQLSDSHPTFSSREVDNGDLVSATLLDELTMELMTTNEHLEKATQARMNVERELAAARVEAEEAGGLRVSLESLQAEFKVAKEAERKLADVMTKIEGLKSQLAVTSENEERTSKIAADANEELLSLNTALGLVRESEQELSKLVDALRLEVKSLKAEMVVLKESEGKMRESYVATKAELEKVAAELEKVKEAEERATGVAASTGDELDALTEELRITKEGEARAKAAFTDYSLKLQRMRIELEDATKLAEKARAFKFDLDEANIKLKKLMESERSMSATMASLRAEVGNANAEIARAREEGEAALAEKESDIEMEMSRMKTEWGAAVAEEKRLKEESSALSKALTKVTDEKDELKSTSASLIEELTKAKQDLKQVSAKIETLETKLQAALLEVEAVKASEERALSQVKVNSYNPDVEVKESESGAEVTIPSEEYQALKTSAKEVEELANKRVALSMAQVEAAKASEKEMQSKLEMAKKDIEASRAELIEAMKKRDEAEAAKFAVEGMLRTQRGQGRYQAFNGGPPMGSPSNGMDRQGYMLSPASGNSQNSSPLHPTVPFSFPTPPRLNLQEKIPSESLANVLATQLPLEEKKSRPRFSSKIGSYFGKKKDSGSKKSQAV</sequence>
<feature type="coiled-coil region" evidence="2">
    <location>
        <begin position="132"/>
        <end position="173"/>
    </location>
</feature>
<dbReference type="KEGG" id="ppp:112293420"/>
<dbReference type="AlphaFoldDB" id="A0A7I4BEF3"/>
<dbReference type="PANTHER" id="PTHR32054:SF31">
    <property type="entry name" value="PROTEIN WEAK CHLOROPLAST MOVEMENT UNDER BLUE LIGHT 1"/>
    <property type="match status" value="1"/>
</dbReference>
<evidence type="ECO:0000313" key="5">
    <source>
        <dbReference type="Proteomes" id="UP000006727"/>
    </source>
</evidence>
<keyword evidence="2" id="KW-0175">Coiled coil</keyword>
<dbReference type="Gramene" id="Pp3c16_8610V3.2">
    <property type="protein sequence ID" value="Pp3c16_8610V3.2"/>
    <property type="gene ID" value="Pp3c16_8610"/>
</dbReference>
<name>A0A7I4BEF3_PHYPA</name>
<feature type="coiled-coil region" evidence="2">
    <location>
        <begin position="202"/>
        <end position="334"/>
    </location>
</feature>
<dbReference type="EnsemblPlants" id="Pp3c16_8610V3.2">
    <property type="protein sequence ID" value="Pp3c16_8610V3.2"/>
    <property type="gene ID" value="Pp3c16_8610"/>
</dbReference>
<feature type="coiled-coil region" evidence="2">
    <location>
        <begin position="853"/>
        <end position="908"/>
    </location>
</feature>